<evidence type="ECO:0000313" key="7">
    <source>
        <dbReference type="Proteomes" id="UP000325315"/>
    </source>
</evidence>
<dbReference type="GO" id="GO:0048046">
    <property type="term" value="C:apoplast"/>
    <property type="evidence" value="ECO:0007669"/>
    <property type="project" value="UniProtKB-SubCell"/>
</dbReference>
<evidence type="ECO:0000256" key="2">
    <source>
        <dbReference type="ARBA" id="ARBA00022523"/>
    </source>
</evidence>
<keyword evidence="3" id="KW-0964">Secreted</keyword>
<keyword evidence="4" id="KW-0732">Signal</keyword>
<keyword evidence="2" id="KW-0052">Apoplast</keyword>
<evidence type="ECO:0000256" key="5">
    <source>
        <dbReference type="ARBA" id="ARBA00023591"/>
    </source>
</evidence>
<dbReference type="OrthoDB" id="2017091at2759"/>
<comment type="caution">
    <text evidence="6">The sequence shown here is derived from an EMBL/GenBank/DDBJ whole genome shotgun (WGS) entry which is preliminary data.</text>
</comment>
<reference evidence="6" key="1">
    <citation type="submission" date="2019-08" db="EMBL/GenBank/DDBJ databases">
        <authorList>
            <person name="Liu F."/>
        </authorList>
    </citation>
    <scope>NUCLEOTIDE SEQUENCE [LARGE SCALE GENOMIC DNA]</scope>
    <source>
        <strain evidence="6">PA1801</strain>
        <tissue evidence="6">Leaf</tissue>
    </source>
</reference>
<accession>A0A5B6WSJ2</accession>
<dbReference type="Proteomes" id="UP000325315">
    <property type="component" value="Unassembled WGS sequence"/>
</dbReference>
<comment type="similarity">
    <text evidence="5">Belongs to the EXORDIUM family.</text>
</comment>
<dbReference type="PANTHER" id="PTHR31279">
    <property type="entry name" value="PROTEIN EXORDIUM-LIKE 5"/>
    <property type="match status" value="1"/>
</dbReference>
<dbReference type="InterPro" id="IPR006766">
    <property type="entry name" value="EXORDIUM-like"/>
</dbReference>
<comment type="subcellular location">
    <subcellularLocation>
        <location evidence="1">Secreted</location>
        <location evidence="1">Extracellular space</location>
        <location evidence="1">Apoplast</location>
    </subcellularLocation>
</comment>
<dbReference type="EMBL" id="SMMG02000002">
    <property type="protein sequence ID" value="KAA3484881.1"/>
    <property type="molecule type" value="Genomic_DNA"/>
</dbReference>
<organism evidence="6 7">
    <name type="scientific">Gossypium australe</name>
    <dbReference type="NCBI Taxonomy" id="47621"/>
    <lineage>
        <taxon>Eukaryota</taxon>
        <taxon>Viridiplantae</taxon>
        <taxon>Streptophyta</taxon>
        <taxon>Embryophyta</taxon>
        <taxon>Tracheophyta</taxon>
        <taxon>Spermatophyta</taxon>
        <taxon>Magnoliopsida</taxon>
        <taxon>eudicotyledons</taxon>
        <taxon>Gunneridae</taxon>
        <taxon>Pentapetalae</taxon>
        <taxon>rosids</taxon>
        <taxon>malvids</taxon>
        <taxon>Malvales</taxon>
        <taxon>Malvaceae</taxon>
        <taxon>Malvoideae</taxon>
        <taxon>Gossypium</taxon>
    </lineage>
</organism>
<keyword evidence="7" id="KW-1185">Reference proteome</keyword>
<proteinExistence type="inferred from homology"/>
<evidence type="ECO:0000256" key="4">
    <source>
        <dbReference type="ARBA" id="ARBA00022729"/>
    </source>
</evidence>
<protein>
    <submittedName>
        <fullName evidence="6">Protein EXORDIUM</fullName>
    </submittedName>
</protein>
<evidence type="ECO:0000256" key="1">
    <source>
        <dbReference type="ARBA" id="ARBA00004271"/>
    </source>
</evidence>
<evidence type="ECO:0000256" key="3">
    <source>
        <dbReference type="ARBA" id="ARBA00022525"/>
    </source>
</evidence>
<dbReference type="Pfam" id="PF04674">
    <property type="entry name" value="Phi_1"/>
    <property type="match status" value="2"/>
</dbReference>
<gene>
    <name evidence="6" type="ORF">EPI10_006935</name>
</gene>
<dbReference type="AlphaFoldDB" id="A0A5B6WSJ2"/>
<dbReference type="PANTHER" id="PTHR31279:SF54">
    <property type="entry name" value="PROTEIN EXORDIUM-RELATED"/>
    <property type="match status" value="1"/>
</dbReference>
<sequence>MNTVLLVFIYTLFHPSIPTTQTSNLSQLNNNKKMASFTTPTILKIFLIISLFQICLGVRKLSEVVEEQPQLLKYHNGPLLSGPITVNLIWYGKFKPSERAIISDFVTSLSSNPSSPSLKTQPTVAQWWRTTEKYYHLASKKSSLSLSLGKQILDEHYSLGKSLKKKQIVELASKGDQKYAVNVVLTASDVAVEGFCMSRCGTHGSALSSTKGKRSSKFAYIWVGNAQTQCPGQCAWPFHQPIYGPQSPPLIAPNNNVGVDGMVINLASLFAGTVTNPFGNGYYQGPAEAPLEASSACPGIYGKGAYPGYAGNLLVDPSTGASYNAHGENGRKYLLPALYDPATSSFSWVHFNAEARRLVGSNPAAIAVPIPQWPSSNWQHLVNLIWYGNFKPSQRAILSDFINSLASSKFVSPQPSVATWWKAMDKYYHLTNKSSSLVISLGSQILDESYSLGKSLTNEQILQLASKGSQRNPINVVLTSADVAVEGFCSSRCGTHGSDSGSKLAYIWVGNSETQCPGQCAWPFHQPIYGPQNPPLVAPNNDVGLDGMVINLATLLVGTVTNPFGNGYYQGPKEAPLEAASACPGIYGKGAYPGYAGDLPVDATTGASYNAHGVNGRKYLLPALFDPSTSTCATLA</sequence>
<evidence type="ECO:0000313" key="6">
    <source>
        <dbReference type="EMBL" id="KAA3484881.1"/>
    </source>
</evidence>
<name>A0A5B6WSJ2_9ROSI</name>